<dbReference type="RefSeq" id="WP_105594184.1">
    <property type="nucleotide sequence ID" value="NZ_PDET01000014.1"/>
</dbReference>
<dbReference type="EMBL" id="PDET01000014">
    <property type="protein sequence ID" value="PRD13965.1"/>
    <property type="molecule type" value="Genomic_DNA"/>
</dbReference>
<dbReference type="Proteomes" id="UP000239181">
    <property type="component" value="Unassembled WGS sequence"/>
</dbReference>
<evidence type="ECO:0000313" key="3">
    <source>
        <dbReference type="Proteomes" id="UP000239181"/>
    </source>
</evidence>
<name>A0A2S9I865_9GAMM</name>
<sequence length="465" mass="48861">MAAGTIALTTNSRSLIGDSTNFIHELQANDFIVVVIGGVTYTLGVSAVQSDTSVTLNAEYNGPTTSGLAWTPIPAQTLVGITAQIAADTARAIRGLNFDKANWQQVFSATGDTITVSLPDGSRFSGPSWGQITTTLNGWAGSLEKINTSLSGITTSINTKADAGENSDITALKSLKTPLTLEQGGTGAATPVDARQSLELGSAATASIQSSQEDTDNGKVLTVGAFGLGSAVSPVAGNWTDRNVNGFYRTPSSGGSLPSPGANYVCQSFIFDNNFKVVAGFRLGGTLSYHARSYINGVWGAPVQFYTTGNTTVDTNNFIKIASPIARLTDTPKSMGGDYLEEGWILSGLVSVNEEAKGVSAEKVSSGVYRVTGALGLATEGWMIEVPQDSNSNRLCFIETDTAEDGAITVRVFSRRFDVNTASIVAGDPMDIPCGRWIDLRLQMPEDSVWNLRTKEDESSATDAG</sequence>
<proteinExistence type="predicted"/>
<dbReference type="InterPro" id="IPR058008">
    <property type="entry name" value="Gp26_C"/>
</dbReference>
<accession>A0A2S9I865</accession>
<gene>
    <name evidence="2" type="ORF">CQW29_18335</name>
</gene>
<feature type="domain" description="Phage tail protein C-terminal" evidence="1">
    <location>
        <begin position="310"/>
        <end position="446"/>
    </location>
</feature>
<dbReference type="AlphaFoldDB" id="A0A2S9I865"/>
<reference evidence="2 3" key="1">
    <citation type="submission" date="2017-10" db="EMBL/GenBank/DDBJ databases">
        <title>Draft genome of two endophytic bacteria isolated from 'guarana' Paullinia cupana (Mart.) Ducke.</title>
        <authorList>
            <person name="Siqueira K.A."/>
            <person name="Liotti R.G."/>
            <person name="Mendes T.A."/>
            <person name="Soares M.A."/>
        </authorList>
    </citation>
    <scope>NUCLEOTIDE SEQUENCE [LARGE SCALE GENOMIC DNA]</scope>
    <source>
        <strain evidence="2 3">342</strain>
    </source>
</reference>
<comment type="caution">
    <text evidence="2">The sequence shown here is derived from an EMBL/GenBank/DDBJ whole genome shotgun (WGS) entry which is preliminary data.</text>
</comment>
<dbReference type="Pfam" id="PF25670">
    <property type="entry name" value="Phage_tail_C_2"/>
    <property type="match status" value="1"/>
</dbReference>
<organism evidence="2 3">
    <name type="scientific">Pantoea coffeiphila</name>
    <dbReference type="NCBI Taxonomy" id="1465635"/>
    <lineage>
        <taxon>Bacteria</taxon>
        <taxon>Pseudomonadati</taxon>
        <taxon>Pseudomonadota</taxon>
        <taxon>Gammaproteobacteria</taxon>
        <taxon>Enterobacterales</taxon>
        <taxon>Erwiniaceae</taxon>
        <taxon>Pantoea</taxon>
    </lineage>
</organism>
<evidence type="ECO:0000313" key="2">
    <source>
        <dbReference type="EMBL" id="PRD13965.1"/>
    </source>
</evidence>
<dbReference type="OrthoDB" id="6683604at2"/>
<keyword evidence="3" id="KW-1185">Reference proteome</keyword>
<evidence type="ECO:0000259" key="1">
    <source>
        <dbReference type="Pfam" id="PF25670"/>
    </source>
</evidence>
<protein>
    <recommendedName>
        <fullName evidence="1">Phage tail protein C-terminal domain-containing protein</fullName>
    </recommendedName>
</protein>